<evidence type="ECO:0000313" key="5">
    <source>
        <dbReference type="Proteomes" id="UP000595046"/>
    </source>
</evidence>
<reference evidence="5" key="1">
    <citation type="submission" date="2020-02" db="EMBL/GenBank/DDBJ databases">
        <title>Streptomyces sp. ASO4wet.</title>
        <authorList>
            <person name="Risdian C."/>
            <person name="Landwehr W."/>
            <person name="Schupp P."/>
            <person name="Wink J."/>
        </authorList>
    </citation>
    <scope>NUCLEOTIDE SEQUENCE [LARGE SCALE GENOMIC DNA]</scope>
    <source>
        <strain evidence="5">ASO4wet</strain>
    </source>
</reference>
<accession>A0A7T1T8J5</accession>
<comment type="pathway">
    <text evidence="1">Cofactor biosynthesis; molybdopterin biosynthesis.</text>
</comment>
<dbReference type="SMART" id="SM00852">
    <property type="entry name" value="MoCF_biosynth"/>
    <property type="match status" value="1"/>
</dbReference>
<dbReference type="SUPFAM" id="SSF53218">
    <property type="entry name" value="Molybdenum cofactor biosynthesis proteins"/>
    <property type="match status" value="1"/>
</dbReference>
<dbReference type="InterPro" id="IPR051920">
    <property type="entry name" value="MPT_Adenylyltrnsfr/MoaC-Rel"/>
</dbReference>
<dbReference type="CDD" id="cd00886">
    <property type="entry name" value="MogA_MoaB"/>
    <property type="match status" value="1"/>
</dbReference>
<protein>
    <submittedName>
        <fullName evidence="4">MogA/MoaB family molybdenum cofactor biosynthesis protein</fullName>
    </submittedName>
</protein>
<name>A0A7T1T8J5_9ACTN</name>
<dbReference type="RefSeq" id="WP_197352170.1">
    <property type="nucleotide sequence ID" value="NZ_CP048882.1"/>
</dbReference>
<dbReference type="EMBL" id="CP048882">
    <property type="protein sequence ID" value="QPP08376.1"/>
    <property type="molecule type" value="Genomic_DNA"/>
</dbReference>
<dbReference type="Proteomes" id="UP000595046">
    <property type="component" value="Chromosome"/>
</dbReference>
<dbReference type="InterPro" id="IPR036425">
    <property type="entry name" value="MoaB/Mog-like_dom_sf"/>
</dbReference>
<dbReference type="UniPathway" id="UPA00344"/>
<proteinExistence type="predicted"/>
<gene>
    <name evidence="4" type="ORF">G4Z16_20455</name>
</gene>
<evidence type="ECO:0000256" key="1">
    <source>
        <dbReference type="ARBA" id="ARBA00005046"/>
    </source>
</evidence>
<evidence type="ECO:0000256" key="2">
    <source>
        <dbReference type="ARBA" id="ARBA00023150"/>
    </source>
</evidence>
<keyword evidence="2" id="KW-0501">Molybdenum cofactor biosynthesis</keyword>
<dbReference type="GO" id="GO:0006777">
    <property type="term" value="P:Mo-molybdopterin cofactor biosynthetic process"/>
    <property type="evidence" value="ECO:0007669"/>
    <property type="project" value="UniProtKB-KW"/>
</dbReference>
<dbReference type="InterPro" id="IPR008284">
    <property type="entry name" value="MoCF_biosynth_CS"/>
</dbReference>
<dbReference type="Gene3D" id="3.40.980.10">
    <property type="entry name" value="MoaB/Mog-like domain"/>
    <property type="match status" value="1"/>
</dbReference>
<dbReference type="PANTHER" id="PTHR43764">
    <property type="entry name" value="MOLYBDENUM COFACTOR BIOSYNTHESIS"/>
    <property type="match status" value="1"/>
</dbReference>
<dbReference type="AlphaFoldDB" id="A0A7T1T8J5"/>
<evidence type="ECO:0000259" key="3">
    <source>
        <dbReference type="SMART" id="SM00852"/>
    </source>
</evidence>
<dbReference type="PROSITE" id="PS01078">
    <property type="entry name" value="MOCF_BIOSYNTHESIS_1"/>
    <property type="match status" value="1"/>
</dbReference>
<dbReference type="PANTHER" id="PTHR43764:SF1">
    <property type="entry name" value="MOLYBDOPTERIN MOLYBDOTRANSFERASE"/>
    <property type="match status" value="1"/>
</dbReference>
<sequence length="168" mass="17079">MSPALNPYRALAVTASNRAAEGVYEDTGGPLIVEALAAMGFEVDGPSVVPDGEPVAEVLGAAVAARYDVVVTTGGTGVSPTDCTPEMTRRLLDYEVPGIAEAIRAQGAEKVPTAALSRGIAGVANSTLIVNLPGSSGGVRDGLVVLERLLTHAVDQIHGGDHPRGDLN</sequence>
<feature type="domain" description="MoaB/Mog" evidence="3">
    <location>
        <begin position="11"/>
        <end position="153"/>
    </location>
</feature>
<dbReference type="Pfam" id="PF00994">
    <property type="entry name" value="MoCF_biosynth"/>
    <property type="match status" value="1"/>
</dbReference>
<evidence type="ECO:0000313" key="4">
    <source>
        <dbReference type="EMBL" id="QPP08376.1"/>
    </source>
</evidence>
<organism evidence="4 5">
    <name type="scientific">Streptomyces bathyalis</name>
    <dbReference type="NCBI Taxonomy" id="2710756"/>
    <lineage>
        <taxon>Bacteria</taxon>
        <taxon>Bacillati</taxon>
        <taxon>Actinomycetota</taxon>
        <taxon>Actinomycetes</taxon>
        <taxon>Kitasatosporales</taxon>
        <taxon>Streptomycetaceae</taxon>
        <taxon>Streptomyces</taxon>
    </lineage>
</organism>
<dbReference type="InterPro" id="IPR001453">
    <property type="entry name" value="MoaB/Mog_dom"/>
</dbReference>
<dbReference type="KEGG" id="sbat:G4Z16_20455"/>
<keyword evidence="5" id="KW-1185">Reference proteome</keyword>
<dbReference type="NCBIfam" id="TIGR00177">
    <property type="entry name" value="molyb_syn"/>
    <property type="match status" value="1"/>
</dbReference>